<comment type="caution">
    <text evidence="1">The sequence shown here is derived from an EMBL/GenBank/DDBJ whole genome shotgun (WGS) entry which is preliminary data.</text>
</comment>
<evidence type="ECO:0000313" key="1">
    <source>
        <dbReference type="EMBL" id="KAJ8439034.1"/>
    </source>
</evidence>
<keyword evidence="2" id="KW-1185">Reference proteome</keyword>
<sequence length="297" mass="33739">MKIMIMMLDYAQWTAAMKIGFGGFLSVNHPQNLAIWLLQNFDPTSNTLKLFDSRILKITKEDVHATLALPIGPLKVQVASTCEPKMNTLNSLNNGGQGEILVKQGHQKLGRWLNKFYKEETMEKNSKETLSMNDNCFFRILKSLMDRKEIRGLKVSHSNINKDENEFPGEYGRGKTINRIDYQLIILEGEGDLGIGKHGTEKPRAHQTFYSPCSKCGSERELPMAGPNDSIKKCLNEVGDHGLTQDEHFFNDPKFFDAYKKMEAVALKHYQCRTPMDYTLPTFNLGIPLSLEGEFLL</sequence>
<dbReference type="EMBL" id="JAKOGI010000232">
    <property type="protein sequence ID" value="KAJ8439034.1"/>
    <property type="molecule type" value="Genomic_DNA"/>
</dbReference>
<evidence type="ECO:0000313" key="2">
    <source>
        <dbReference type="Proteomes" id="UP001153076"/>
    </source>
</evidence>
<accession>A0A9Q1QER0</accession>
<organism evidence="1 2">
    <name type="scientific">Carnegiea gigantea</name>
    <dbReference type="NCBI Taxonomy" id="171969"/>
    <lineage>
        <taxon>Eukaryota</taxon>
        <taxon>Viridiplantae</taxon>
        <taxon>Streptophyta</taxon>
        <taxon>Embryophyta</taxon>
        <taxon>Tracheophyta</taxon>
        <taxon>Spermatophyta</taxon>
        <taxon>Magnoliopsida</taxon>
        <taxon>eudicotyledons</taxon>
        <taxon>Gunneridae</taxon>
        <taxon>Pentapetalae</taxon>
        <taxon>Caryophyllales</taxon>
        <taxon>Cactineae</taxon>
        <taxon>Cactaceae</taxon>
        <taxon>Cactoideae</taxon>
        <taxon>Echinocereeae</taxon>
        <taxon>Carnegiea</taxon>
    </lineage>
</organism>
<dbReference type="AlphaFoldDB" id="A0A9Q1QER0"/>
<name>A0A9Q1QER0_9CARY</name>
<gene>
    <name evidence="1" type="ORF">Cgig2_014454</name>
</gene>
<reference evidence="1" key="1">
    <citation type="submission" date="2022-04" db="EMBL/GenBank/DDBJ databases">
        <title>Carnegiea gigantea Genome sequencing and assembly v2.</title>
        <authorList>
            <person name="Copetti D."/>
            <person name="Sanderson M.J."/>
            <person name="Burquez A."/>
            <person name="Wojciechowski M.F."/>
        </authorList>
    </citation>
    <scope>NUCLEOTIDE SEQUENCE</scope>
    <source>
        <strain evidence="1">SGP5-SGP5p</strain>
        <tissue evidence="1">Aerial part</tissue>
    </source>
</reference>
<dbReference type="Proteomes" id="UP001153076">
    <property type="component" value="Unassembled WGS sequence"/>
</dbReference>
<dbReference type="OrthoDB" id="693469at2759"/>
<protein>
    <submittedName>
        <fullName evidence="1">Uncharacterized protein</fullName>
    </submittedName>
</protein>
<proteinExistence type="predicted"/>